<organism evidence="2 3">
    <name type="scientific">Citrifermentans bemidjiense (strain ATCC BAA-1014 / DSM 16622 / JCM 12645 / Bem)</name>
    <name type="common">Geobacter bemidjiensis</name>
    <dbReference type="NCBI Taxonomy" id="404380"/>
    <lineage>
        <taxon>Bacteria</taxon>
        <taxon>Pseudomonadati</taxon>
        <taxon>Thermodesulfobacteriota</taxon>
        <taxon>Desulfuromonadia</taxon>
        <taxon>Geobacterales</taxon>
        <taxon>Geobacteraceae</taxon>
        <taxon>Citrifermentans</taxon>
    </lineage>
</organism>
<evidence type="ECO:0000256" key="1">
    <source>
        <dbReference type="ARBA" id="ARBA00009981"/>
    </source>
</evidence>
<dbReference type="eggNOG" id="COG2161">
    <property type="taxonomic scope" value="Bacteria"/>
</dbReference>
<dbReference type="KEGG" id="gbm:Gbem_3271"/>
<dbReference type="OrthoDB" id="9802003at2"/>
<name>B5EAC9_CITBB</name>
<proteinExistence type="inferred from homology"/>
<dbReference type="RefSeq" id="WP_012531699.1">
    <property type="nucleotide sequence ID" value="NC_011146.1"/>
</dbReference>
<sequence length="61" mass="6460">MDEVTATAAKASMSKLIDEAATSHEPVLLSEDGWLGVKGMRESVLEGLAAPLDECSEEPGW</sequence>
<reference evidence="2 3" key="1">
    <citation type="submission" date="2008-07" db="EMBL/GenBank/DDBJ databases">
        <title>Complete sequence of Geobacter bemidjiensis BEM.</title>
        <authorList>
            <consortium name="US DOE Joint Genome Institute"/>
            <person name="Lucas S."/>
            <person name="Copeland A."/>
            <person name="Lapidus A."/>
            <person name="Glavina del Rio T."/>
            <person name="Dalin E."/>
            <person name="Tice H."/>
            <person name="Bruce D."/>
            <person name="Goodwin L."/>
            <person name="Pitluck S."/>
            <person name="Kiss H."/>
            <person name="Brettin T."/>
            <person name="Detter J.C."/>
            <person name="Han C."/>
            <person name="Kuske C.R."/>
            <person name="Schmutz J."/>
            <person name="Larimer F."/>
            <person name="Land M."/>
            <person name="Hauser L."/>
            <person name="Kyrpides N."/>
            <person name="Lykidis A."/>
            <person name="Lovley D."/>
            <person name="Richardson P."/>
        </authorList>
    </citation>
    <scope>NUCLEOTIDE SEQUENCE [LARGE SCALE GENOMIC DNA]</scope>
    <source>
        <strain evidence="3">ATCC BAA-1014 / DSM 16622 / JCM 12645 / Bem</strain>
    </source>
</reference>
<dbReference type="STRING" id="404380.Gbem_3271"/>
<gene>
    <name evidence="2" type="ordered locus">Gbem_3271</name>
</gene>
<dbReference type="SUPFAM" id="SSF143120">
    <property type="entry name" value="YefM-like"/>
    <property type="match status" value="1"/>
</dbReference>
<keyword evidence="3" id="KW-1185">Reference proteome</keyword>
<dbReference type="Proteomes" id="UP000008825">
    <property type="component" value="Chromosome"/>
</dbReference>
<dbReference type="AlphaFoldDB" id="B5EAC9"/>
<accession>B5EAC9</accession>
<reference evidence="2 3" key="2">
    <citation type="journal article" date="2010" name="BMC Genomics">
        <title>The genome of Geobacter bemidjiensis, exemplar for the subsurface clade of Geobacter species that predominate in Fe(III)-reducing subsurface environments.</title>
        <authorList>
            <person name="Aklujkar M."/>
            <person name="Young N.D."/>
            <person name="Holmes D."/>
            <person name="Chavan M."/>
            <person name="Risso C."/>
            <person name="Kiss H.E."/>
            <person name="Han C.S."/>
            <person name="Land M.L."/>
            <person name="Lovley D.R."/>
        </authorList>
    </citation>
    <scope>NUCLEOTIDE SEQUENCE [LARGE SCALE GENOMIC DNA]</scope>
    <source>
        <strain evidence="3">ATCC BAA-1014 / DSM 16622 / JCM 12645 / Bem</strain>
    </source>
</reference>
<protein>
    <submittedName>
        <fullName evidence="2">Antitoxin, Phd family</fullName>
    </submittedName>
</protein>
<comment type="similarity">
    <text evidence="1">Belongs to the phD/YefM antitoxin family.</text>
</comment>
<evidence type="ECO:0000313" key="2">
    <source>
        <dbReference type="EMBL" id="ACH40268.1"/>
    </source>
</evidence>
<dbReference type="InterPro" id="IPR036165">
    <property type="entry name" value="YefM-like_sf"/>
</dbReference>
<dbReference type="EMBL" id="CP001124">
    <property type="protein sequence ID" value="ACH40268.1"/>
    <property type="molecule type" value="Genomic_DNA"/>
</dbReference>
<dbReference type="HOGENOM" id="CLU_155837_2_0_7"/>
<evidence type="ECO:0000313" key="3">
    <source>
        <dbReference type="Proteomes" id="UP000008825"/>
    </source>
</evidence>